<evidence type="ECO:0000313" key="2">
    <source>
        <dbReference type="Proteomes" id="UP001054837"/>
    </source>
</evidence>
<gene>
    <name evidence="1" type="ORF">CDAR_80441</name>
</gene>
<dbReference type="AlphaFoldDB" id="A0AAV4NL31"/>
<organism evidence="1 2">
    <name type="scientific">Caerostris darwini</name>
    <dbReference type="NCBI Taxonomy" id="1538125"/>
    <lineage>
        <taxon>Eukaryota</taxon>
        <taxon>Metazoa</taxon>
        <taxon>Ecdysozoa</taxon>
        <taxon>Arthropoda</taxon>
        <taxon>Chelicerata</taxon>
        <taxon>Arachnida</taxon>
        <taxon>Araneae</taxon>
        <taxon>Araneomorphae</taxon>
        <taxon>Entelegynae</taxon>
        <taxon>Araneoidea</taxon>
        <taxon>Araneidae</taxon>
        <taxon>Caerostris</taxon>
    </lineage>
</organism>
<keyword evidence="2" id="KW-1185">Reference proteome</keyword>
<dbReference type="Proteomes" id="UP001054837">
    <property type="component" value="Unassembled WGS sequence"/>
</dbReference>
<dbReference type="EMBL" id="BPLQ01001793">
    <property type="protein sequence ID" value="GIX85502.1"/>
    <property type="molecule type" value="Genomic_DNA"/>
</dbReference>
<reference evidence="1 2" key="1">
    <citation type="submission" date="2021-06" db="EMBL/GenBank/DDBJ databases">
        <title>Caerostris darwini draft genome.</title>
        <authorList>
            <person name="Kono N."/>
            <person name="Arakawa K."/>
        </authorList>
    </citation>
    <scope>NUCLEOTIDE SEQUENCE [LARGE SCALE GENOMIC DNA]</scope>
</reference>
<protein>
    <submittedName>
        <fullName evidence="1">Uncharacterized protein</fullName>
    </submittedName>
</protein>
<name>A0AAV4NL31_9ARAC</name>
<comment type="caution">
    <text evidence="1">The sequence shown here is derived from an EMBL/GenBank/DDBJ whole genome shotgun (WGS) entry which is preliminary data.</text>
</comment>
<sequence>MTQQSRLSSDMEFSGISLMRNGIDDRAIQKFCLPEQRECKWQLYWLGFLVLLSMNSSTHEETSKAALNIEHLSPSLSLSHDIPAPNRISSVVEL</sequence>
<accession>A0AAV4NL31</accession>
<proteinExistence type="predicted"/>
<evidence type="ECO:0000313" key="1">
    <source>
        <dbReference type="EMBL" id="GIX85502.1"/>
    </source>
</evidence>